<keyword evidence="5" id="KW-1015">Disulfide bond</keyword>
<evidence type="ECO:0000313" key="7">
    <source>
        <dbReference type="EMBL" id="CBY07471.1"/>
    </source>
</evidence>
<protein>
    <recommendedName>
        <fullName evidence="6">SCP domain-containing protein</fullName>
    </recommendedName>
</protein>
<evidence type="ECO:0000256" key="2">
    <source>
        <dbReference type="ARBA" id="ARBA00022525"/>
    </source>
</evidence>
<dbReference type="OrthoDB" id="5917978at2759"/>
<dbReference type="Proteomes" id="UP000001307">
    <property type="component" value="Unassembled WGS sequence"/>
</dbReference>
<dbReference type="InterPro" id="IPR052065">
    <property type="entry name" value="Compl_asym_regulator"/>
</dbReference>
<keyword evidence="4" id="KW-0677">Repeat</keyword>
<dbReference type="PANTHER" id="PTHR22906:SF43">
    <property type="entry name" value="PROPERDIN"/>
    <property type="match status" value="1"/>
</dbReference>
<dbReference type="EMBL" id="FN653022">
    <property type="protein sequence ID" value="CBY07471.1"/>
    <property type="molecule type" value="Genomic_DNA"/>
</dbReference>
<dbReference type="Gene3D" id="2.20.100.10">
    <property type="entry name" value="Thrombospondin type-1 (TSP1) repeat"/>
    <property type="match status" value="3"/>
</dbReference>
<keyword evidence="8" id="KW-1185">Reference proteome</keyword>
<dbReference type="AlphaFoldDB" id="E4X286"/>
<evidence type="ECO:0000256" key="4">
    <source>
        <dbReference type="ARBA" id="ARBA00022737"/>
    </source>
</evidence>
<dbReference type="PROSITE" id="PS50092">
    <property type="entry name" value="TSP1"/>
    <property type="match status" value="3"/>
</dbReference>
<gene>
    <name evidence="7" type="ORF">GSOID_T00017154001</name>
</gene>
<dbReference type="SUPFAM" id="SSF82895">
    <property type="entry name" value="TSP-1 type 1 repeat"/>
    <property type="match status" value="3"/>
</dbReference>
<dbReference type="InterPro" id="IPR035940">
    <property type="entry name" value="CAP_sf"/>
</dbReference>
<dbReference type="SMART" id="SM00198">
    <property type="entry name" value="SCP"/>
    <property type="match status" value="1"/>
</dbReference>
<evidence type="ECO:0000256" key="3">
    <source>
        <dbReference type="ARBA" id="ARBA00022729"/>
    </source>
</evidence>
<proteinExistence type="predicted"/>
<sequence length="408" mass="45066">MKYVTWDESLAISAAEHARRCQFGHSTAEQLRHPKWGSTIAENIAVFRGPKTFETDHIVWVTDGFYIEGKFYDYETGRCEAQCGHYEVLVHAEQERMGCAVSSCSSVVDAFMKLSRVELGENPFHVVVCHYAPVVMTPSLYEKGGFCGKCPKGWNGPCVAGLCTSESEPVPAPPARLIAGIRTDSGLTDNDFDRSVYEWSDWSSCTRTCGAGIKWRFRMCEGCSGPEGEMQQCRAAICNTSSSSTAVATKPKFLQWSNWSACDRTCGSGKRMRIRKCSKAWGCAGVSQEAESCWSGMCNSWGGWTAWSQCTVRCGSGTQMRTRPCVGGNSCAGAKSQSRICDRPCTTQRPKTTRTMTAAAPAISMRGFATLNGNCNFDPKIRELECKGKCYLILFVKYYIYARNTKIT</sequence>
<keyword evidence="3" id="KW-0732">Signal</keyword>
<dbReference type="Gene3D" id="3.40.33.10">
    <property type="entry name" value="CAP"/>
    <property type="match status" value="1"/>
</dbReference>
<dbReference type="InParanoid" id="E4X286"/>
<evidence type="ECO:0000256" key="1">
    <source>
        <dbReference type="ARBA" id="ARBA00004613"/>
    </source>
</evidence>
<comment type="subcellular location">
    <subcellularLocation>
        <location evidence="1">Secreted</location>
    </subcellularLocation>
</comment>
<dbReference type="InterPro" id="IPR000884">
    <property type="entry name" value="TSP1_rpt"/>
</dbReference>
<dbReference type="InterPro" id="IPR036383">
    <property type="entry name" value="TSP1_rpt_sf"/>
</dbReference>
<evidence type="ECO:0000313" key="8">
    <source>
        <dbReference type="Proteomes" id="UP000001307"/>
    </source>
</evidence>
<feature type="domain" description="SCP" evidence="6">
    <location>
        <begin position="1"/>
        <end position="137"/>
    </location>
</feature>
<dbReference type="SUPFAM" id="SSF55797">
    <property type="entry name" value="PR-1-like"/>
    <property type="match status" value="1"/>
</dbReference>
<accession>E4X286</accession>
<dbReference type="SMART" id="SM00209">
    <property type="entry name" value="TSP1"/>
    <property type="match status" value="3"/>
</dbReference>
<name>E4X286_OIKDI</name>
<dbReference type="Pfam" id="PF00188">
    <property type="entry name" value="CAP"/>
    <property type="match status" value="1"/>
</dbReference>
<evidence type="ECO:0000256" key="5">
    <source>
        <dbReference type="ARBA" id="ARBA00023157"/>
    </source>
</evidence>
<keyword evidence="2" id="KW-0964">Secreted</keyword>
<reference evidence="7" key="1">
    <citation type="journal article" date="2010" name="Science">
        <title>Plasticity of animal genome architecture unmasked by rapid evolution of a pelagic tunicate.</title>
        <authorList>
            <person name="Denoeud F."/>
            <person name="Henriet S."/>
            <person name="Mungpakdee S."/>
            <person name="Aury J.M."/>
            <person name="Da Silva C."/>
            <person name="Brinkmann H."/>
            <person name="Mikhaleva J."/>
            <person name="Olsen L.C."/>
            <person name="Jubin C."/>
            <person name="Canestro C."/>
            <person name="Bouquet J.M."/>
            <person name="Danks G."/>
            <person name="Poulain J."/>
            <person name="Campsteijn C."/>
            <person name="Adamski M."/>
            <person name="Cross I."/>
            <person name="Yadetie F."/>
            <person name="Muffato M."/>
            <person name="Louis A."/>
            <person name="Butcher S."/>
            <person name="Tsagkogeorga G."/>
            <person name="Konrad A."/>
            <person name="Singh S."/>
            <person name="Jensen M.F."/>
            <person name="Cong E.H."/>
            <person name="Eikeseth-Otteraa H."/>
            <person name="Noel B."/>
            <person name="Anthouard V."/>
            <person name="Porcel B.M."/>
            <person name="Kachouri-Lafond R."/>
            <person name="Nishino A."/>
            <person name="Ugolini M."/>
            <person name="Chourrout P."/>
            <person name="Nishida H."/>
            <person name="Aasland R."/>
            <person name="Huzurbazar S."/>
            <person name="Westhof E."/>
            <person name="Delsuc F."/>
            <person name="Lehrach H."/>
            <person name="Reinhardt R."/>
            <person name="Weissenbach J."/>
            <person name="Roy S.W."/>
            <person name="Artiguenave F."/>
            <person name="Postlethwait J.H."/>
            <person name="Manak J.R."/>
            <person name="Thompson E.M."/>
            <person name="Jaillon O."/>
            <person name="Du Pasquier L."/>
            <person name="Boudinot P."/>
            <person name="Liberles D.A."/>
            <person name="Volff J.N."/>
            <person name="Philippe H."/>
            <person name="Lenhard B."/>
            <person name="Roest Crollius H."/>
            <person name="Wincker P."/>
            <person name="Chourrout D."/>
        </authorList>
    </citation>
    <scope>NUCLEOTIDE SEQUENCE [LARGE SCALE GENOMIC DNA]</scope>
</reference>
<dbReference type="PANTHER" id="PTHR22906">
    <property type="entry name" value="PROPERDIN"/>
    <property type="match status" value="1"/>
</dbReference>
<dbReference type="Pfam" id="PF00090">
    <property type="entry name" value="TSP_1"/>
    <property type="match status" value="3"/>
</dbReference>
<dbReference type="InterPro" id="IPR014044">
    <property type="entry name" value="CAP_dom"/>
</dbReference>
<organism evidence="7">
    <name type="scientific">Oikopleura dioica</name>
    <name type="common">Tunicate</name>
    <dbReference type="NCBI Taxonomy" id="34765"/>
    <lineage>
        <taxon>Eukaryota</taxon>
        <taxon>Metazoa</taxon>
        <taxon>Chordata</taxon>
        <taxon>Tunicata</taxon>
        <taxon>Appendicularia</taxon>
        <taxon>Copelata</taxon>
        <taxon>Oikopleuridae</taxon>
        <taxon>Oikopleura</taxon>
    </lineage>
</organism>
<evidence type="ECO:0000259" key="6">
    <source>
        <dbReference type="SMART" id="SM00198"/>
    </source>
</evidence>